<evidence type="ECO:0000313" key="4">
    <source>
        <dbReference type="EMBL" id="MCP2333998.1"/>
    </source>
</evidence>
<reference evidence="4 5" key="2">
    <citation type="submission" date="2022-06" db="EMBL/GenBank/DDBJ databases">
        <title>Genomic Encyclopedia of Type Strains, Phase I: the one thousand microbial genomes (KMG-I) project.</title>
        <authorList>
            <person name="Kyrpides N."/>
        </authorList>
    </citation>
    <scope>NUCLEOTIDE SEQUENCE [LARGE SCALE GENOMIC DNA]</scope>
    <source>
        <strain evidence="4 5">DSM 43889</strain>
    </source>
</reference>
<dbReference type="InterPro" id="IPR005183">
    <property type="entry name" value="DUF305_CopM-like"/>
</dbReference>
<evidence type="ECO:0000256" key="1">
    <source>
        <dbReference type="SAM" id="MobiDB-lite"/>
    </source>
</evidence>
<keyword evidence="2" id="KW-1133">Transmembrane helix</keyword>
<proteinExistence type="predicted"/>
<feature type="region of interest" description="Disordered" evidence="1">
    <location>
        <begin position="1"/>
        <end position="27"/>
    </location>
</feature>
<dbReference type="Gene3D" id="1.20.1260.10">
    <property type="match status" value="1"/>
</dbReference>
<accession>A0ABT1JN94</accession>
<keyword evidence="5" id="KW-1185">Reference proteome</keyword>
<name>A0ABT1JN94_ACTCY</name>
<feature type="transmembrane region" description="Helical" evidence="2">
    <location>
        <begin position="31"/>
        <end position="57"/>
    </location>
</feature>
<reference evidence="4 5" key="1">
    <citation type="submission" date="2013-07" db="EMBL/GenBank/DDBJ databases">
        <authorList>
            <consortium name="DOE Joint Genome Institute"/>
            <person name="Reeve W."/>
            <person name="Huntemann M."/>
            <person name="Han J."/>
            <person name="Chen A."/>
            <person name="Kyrpides N."/>
            <person name="Mavromatis K."/>
            <person name="Markowitz V."/>
            <person name="Palaniappan K."/>
            <person name="Ivanova N."/>
            <person name="Schaumberg A."/>
            <person name="Pati A."/>
            <person name="Liolios K."/>
            <person name="Nordberg H.P."/>
            <person name="Cantor M.N."/>
            <person name="Hua S.X."/>
            <person name="Woyke T."/>
        </authorList>
    </citation>
    <scope>NUCLEOTIDE SEQUENCE [LARGE SCALE GENOMIC DNA]</scope>
    <source>
        <strain evidence="4 5">DSM 43889</strain>
    </source>
</reference>
<dbReference type="Proteomes" id="UP000791080">
    <property type="component" value="Unassembled WGS sequence"/>
</dbReference>
<dbReference type="InterPro" id="IPR012347">
    <property type="entry name" value="Ferritin-like"/>
</dbReference>
<dbReference type="EMBL" id="AUBJ02000001">
    <property type="protein sequence ID" value="MCP2333998.1"/>
    <property type="molecule type" value="Genomic_DNA"/>
</dbReference>
<keyword evidence="2" id="KW-0472">Membrane</keyword>
<dbReference type="Pfam" id="PF03713">
    <property type="entry name" value="DUF305"/>
    <property type="match status" value="1"/>
</dbReference>
<sequence length="249" mass="26604">MVTRHPRARSGSAEKSDGSPPPGVGSGGPPWIRAVTLVGAVLALLLLGAAGGMLVGLPGAGGSAAPSAESVDVGFAQDMTIHHRQATTMATLYRVNGEDPSISQLAFDIDTNQREQIGWMQGWLNIWDRSLTPVDGYMNWMTGPEGHQHHGAVPQDENGAPAIMPGMASEEELAELRAARGEELDVLFLQLMLRHHEGGVEMATYAAERAGRVQVRNLASNMLQHQTAESAKMVGMLRERGAEPLPFDN</sequence>
<feature type="domain" description="DUF305" evidence="3">
    <location>
        <begin position="72"/>
        <end position="237"/>
    </location>
</feature>
<protein>
    <submittedName>
        <fullName evidence="4">Uncharacterized conserved protein, DUF305 family</fullName>
    </submittedName>
</protein>
<comment type="caution">
    <text evidence="4">The sequence shown here is derived from an EMBL/GenBank/DDBJ whole genome shotgun (WGS) entry which is preliminary data.</text>
</comment>
<evidence type="ECO:0000259" key="3">
    <source>
        <dbReference type="Pfam" id="PF03713"/>
    </source>
</evidence>
<dbReference type="PANTHER" id="PTHR36933">
    <property type="entry name" value="SLL0788 PROTEIN"/>
    <property type="match status" value="1"/>
</dbReference>
<organism evidence="4 5">
    <name type="scientific">Actinoalloteichus caeruleus DSM 43889</name>
    <dbReference type="NCBI Taxonomy" id="1120930"/>
    <lineage>
        <taxon>Bacteria</taxon>
        <taxon>Bacillati</taxon>
        <taxon>Actinomycetota</taxon>
        <taxon>Actinomycetes</taxon>
        <taxon>Pseudonocardiales</taxon>
        <taxon>Pseudonocardiaceae</taxon>
        <taxon>Actinoalloteichus</taxon>
        <taxon>Actinoalloteichus cyanogriseus</taxon>
    </lineage>
</organism>
<evidence type="ECO:0000313" key="5">
    <source>
        <dbReference type="Proteomes" id="UP000791080"/>
    </source>
</evidence>
<dbReference type="PANTHER" id="PTHR36933:SF1">
    <property type="entry name" value="SLL0788 PROTEIN"/>
    <property type="match status" value="1"/>
</dbReference>
<keyword evidence="2" id="KW-0812">Transmembrane</keyword>
<gene>
    <name evidence="4" type="ORF">G443_004268</name>
</gene>
<evidence type="ECO:0000256" key="2">
    <source>
        <dbReference type="SAM" id="Phobius"/>
    </source>
</evidence>